<proteinExistence type="predicted"/>
<dbReference type="EMBL" id="BKBC01000026">
    <property type="protein sequence ID" value="GEQ21541.1"/>
    <property type="molecule type" value="Genomic_DNA"/>
</dbReference>
<protein>
    <submittedName>
        <fullName evidence="1">Uncharacterized protein</fullName>
    </submittedName>
</protein>
<comment type="caution">
    <text evidence="1">The sequence shown here is derived from an EMBL/GenBank/DDBJ whole genome shotgun (WGS) entry which is preliminary data.</text>
</comment>
<evidence type="ECO:0000313" key="2">
    <source>
        <dbReference type="Proteomes" id="UP000321089"/>
    </source>
</evidence>
<evidence type="ECO:0000313" key="1">
    <source>
        <dbReference type="EMBL" id="GEQ21541.1"/>
    </source>
</evidence>
<sequence length="40" mass="4825">MLLYICIYEISNMDNNILLYEIKDKTVLEILSKRKMLQSM</sequence>
<name>A0A512TNA7_CLOBU</name>
<dbReference type="Proteomes" id="UP000321089">
    <property type="component" value="Unassembled WGS sequence"/>
</dbReference>
<organism evidence="1 2">
    <name type="scientific">Clostridium butyricum</name>
    <dbReference type="NCBI Taxonomy" id="1492"/>
    <lineage>
        <taxon>Bacteria</taxon>
        <taxon>Bacillati</taxon>
        <taxon>Bacillota</taxon>
        <taxon>Clostridia</taxon>
        <taxon>Eubacteriales</taxon>
        <taxon>Clostridiaceae</taxon>
        <taxon>Clostridium</taxon>
    </lineage>
</organism>
<accession>A0A512TNA7</accession>
<reference evidence="1 2" key="1">
    <citation type="submission" date="2019-07" db="EMBL/GenBank/DDBJ databases">
        <title>Whole genome shotgun sequence of Clostridium butyricum NBRC 3858.</title>
        <authorList>
            <person name="Hosoyama A."/>
            <person name="Uohara A."/>
            <person name="Ohji S."/>
            <person name="Ichikawa N."/>
        </authorList>
    </citation>
    <scope>NUCLEOTIDE SEQUENCE [LARGE SCALE GENOMIC DNA]</scope>
    <source>
        <strain evidence="1 2">NBRC 3858</strain>
    </source>
</reference>
<dbReference type="AlphaFoldDB" id="A0A512TNA7"/>
<gene>
    <name evidence="1" type="ORF">CBU02nite_20470</name>
</gene>